<organism evidence="2 3">
    <name type="scientific">Fusarium culmorum</name>
    <dbReference type="NCBI Taxonomy" id="5516"/>
    <lineage>
        <taxon>Eukaryota</taxon>
        <taxon>Fungi</taxon>
        <taxon>Dikarya</taxon>
        <taxon>Ascomycota</taxon>
        <taxon>Pezizomycotina</taxon>
        <taxon>Sordariomycetes</taxon>
        <taxon>Hypocreomycetidae</taxon>
        <taxon>Hypocreales</taxon>
        <taxon>Nectriaceae</taxon>
        <taxon>Fusarium</taxon>
    </lineage>
</organism>
<feature type="region of interest" description="Disordered" evidence="1">
    <location>
        <begin position="1"/>
        <end position="32"/>
    </location>
</feature>
<evidence type="ECO:0000256" key="1">
    <source>
        <dbReference type="SAM" id="MobiDB-lite"/>
    </source>
</evidence>
<comment type="caution">
    <text evidence="2">The sequence shown here is derived from an EMBL/GenBank/DDBJ whole genome shotgun (WGS) entry which is preliminary data.</text>
</comment>
<sequence length="70" mass="7704">MKEERRVGGREEGKFGESSGVEEKKRQRKVGGKDAFWGKCELAKKSNSQRGKREGVSRQECVVCGAAEGS</sequence>
<dbReference type="EMBL" id="PVEM01000001">
    <property type="protein sequence ID" value="PTD11521.1"/>
    <property type="molecule type" value="Genomic_DNA"/>
</dbReference>
<protein>
    <submittedName>
        <fullName evidence="2">Uncharacterized protein</fullName>
    </submittedName>
</protein>
<gene>
    <name evidence="2" type="ORF">FCULG_00003071</name>
</gene>
<dbReference type="OrthoDB" id="10394103at2759"/>
<name>A0A2T4H6S5_FUSCU</name>
<accession>A0A2T4H6S5</accession>
<keyword evidence="3" id="KW-1185">Reference proteome</keyword>
<feature type="compositionally biased region" description="Basic and acidic residues" evidence="1">
    <location>
        <begin position="1"/>
        <end position="25"/>
    </location>
</feature>
<proteinExistence type="predicted"/>
<reference evidence="2 3" key="1">
    <citation type="submission" date="2018-02" db="EMBL/GenBank/DDBJ databases">
        <title>Fusarium culmorum secondary metabolites in fungal-bacterial-plant interactions.</title>
        <authorList>
            <person name="Schmidt R."/>
        </authorList>
    </citation>
    <scope>NUCLEOTIDE SEQUENCE [LARGE SCALE GENOMIC DNA]</scope>
    <source>
        <strain evidence="2 3">PV</strain>
    </source>
</reference>
<evidence type="ECO:0000313" key="3">
    <source>
        <dbReference type="Proteomes" id="UP000241587"/>
    </source>
</evidence>
<evidence type="ECO:0000313" key="2">
    <source>
        <dbReference type="EMBL" id="PTD11521.1"/>
    </source>
</evidence>
<dbReference type="Proteomes" id="UP000241587">
    <property type="component" value="Unassembled WGS sequence"/>
</dbReference>
<dbReference type="AlphaFoldDB" id="A0A2T4H6S5"/>